<evidence type="ECO:0000256" key="1">
    <source>
        <dbReference type="SAM" id="MobiDB-lite"/>
    </source>
</evidence>
<dbReference type="EMBL" id="LBYB01000001">
    <property type="protein sequence ID" value="KKR42797.1"/>
    <property type="molecule type" value="Genomic_DNA"/>
</dbReference>
<protein>
    <submittedName>
        <fullName evidence="2">Uncharacterized protein</fullName>
    </submittedName>
</protein>
<gene>
    <name evidence="2" type="ORF">UT77_C0001G0248</name>
</gene>
<feature type="compositionally biased region" description="Low complexity" evidence="1">
    <location>
        <begin position="36"/>
        <end position="52"/>
    </location>
</feature>
<comment type="caution">
    <text evidence="2">The sequence shown here is derived from an EMBL/GenBank/DDBJ whole genome shotgun (WGS) entry which is preliminary data.</text>
</comment>
<name>A0A0G0TXR6_9BACT</name>
<reference evidence="2 3" key="1">
    <citation type="journal article" date="2015" name="Nature">
        <title>rRNA introns, odd ribosomes, and small enigmatic genomes across a large radiation of phyla.</title>
        <authorList>
            <person name="Brown C.T."/>
            <person name="Hug L.A."/>
            <person name="Thomas B.C."/>
            <person name="Sharon I."/>
            <person name="Castelle C.J."/>
            <person name="Singh A."/>
            <person name="Wilkins M.J."/>
            <person name="Williams K.H."/>
            <person name="Banfield J.F."/>
        </authorList>
    </citation>
    <scope>NUCLEOTIDE SEQUENCE [LARGE SCALE GENOMIC DNA]</scope>
</reference>
<accession>A0A0G0TXR6</accession>
<evidence type="ECO:0000313" key="3">
    <source>
        <dbReference type="Proteomes" id="UP000034881"/>
    </source>
</evidence>
<sequence>MKNLTIIFIVILLVIFVVNLKDNFSINIGPKNPSISTNTANPTQNTNSNSNQKTKESSEGPVTVAVTPRSLESGSSSWDFDITLNTHSEELSEDLVAVSELLDDQGKAYKPTSWDGSPPGGHHRNGVLKFNPISPKPRSLELKIKNVGGVVERSFKWDL</sequence>
<feature type="region of interest" description="Disordered" evidence="1">
    <location>
        <begin position="30"/>
        <end position="76"/>
    </location>
</feature>
<proteinExistence type="predicted"/>
<organism evidence="2 3">
    <name type="scientific">Candidatus Daviesbacteria bacterium GW2011_GWC2_40_12</name>
    <dbReference type="NCBI Taxonomy" id="1618431"/>
    <lineage>
        <taxon>Bacteria</taxon>
        <taxon>Candidatus Daviesiibacteriota</taxon>
    </lineage>
</organism>
<evidence type="ECO:0000313" key="2">
    <source>
        <dbReference type="EMBL" id="KKR42797.1"/>
    </source>
</evidence>
<dbReference type="Proteomes" id="UP000034881">
    <property type="component" value="Unassembled WGS sequence"/>
</dbReference>
<dbReference type="AlphaFoldDB" id="A0A0G0TXR6"/>